<keyword evidence="9" id="KW-1185">Reference proteome</keyword>
<keyword evidence="2" id="KW-0479">Metal-binding</keyword>
<comment type="subcellular location">
    <subcellularLocation>
        <location evidence="1">Nucleus</location>
    </subcellularLocation>
</comment>
<dbReference type="STRING" id="745531.A0A0C3RYX5"/>
<keyword evidence="4" id="KW-0804">Transcription</keyword>
<keyword evidence="3" id="KW-0805">Transcription regulation</keyword>
<dbReference type="PANTHER" id="PTHR47338:SF29">
    <property type="entry name" value="ZN(2)-C6 FUNGAL-TYPE DOMAIN-CONTAINING PROTEIN"/>
    <property type="match status" value="1"/>
</dbReference>
<reference evidence="8 9" key="1">
    <citation type="journal article" date="2014" name="PLoS Genet.">
        <title>Analysis of the Phlebiopsis gigantea genome, transcriptome and secretome provides insight into its pioneer colonization strategies of wood.</title>
        <authorList>
            <person name="Hori C."/>
            <person name="Ishida T."/>
            <person name="Igarashi K."/>
            <person name="Samejima M."/>
            <person name="Suzuki H."/>
            <person name="Master E."/>
            <person name="Ferreira P."/>
            <person name="Ruiz-Duenas F.J."/>
            <person name="Held B."/>
            <person name="Canessa P."/>
            <person name="Larrondo L.F."/>
            <person name="Schmoll M."/>
            <person name="Druzhinina I.S."/>
            <person name="Kubicek C.P."/>
            <person name="Gaskell J.A."/>
            <person name="Kersten P."/>
            <person name="St John F."/>
            <person name="Glasner J."/>
            <person name="Sabat G."/>
            <person name="Splinter BonDurant S."/>
            <person name="Syed K."/>
            <person name="Yadav J."/>
            <person name="Mgbeahuruike A.C."/>
            <person name="Kovalchuk A."/>
            <person name="Asiegbu F.O."/>
            <person name="Lackner G."/>
            <person name="Hoffmeister D."/>
            <person name="Rencoret J."/>
            <person name="Gutierrez A."/>
            <person name="Sun H."/>
            <person name="Lindquist E."/>
            <person name="Barry K."/>
            <person name="Riley R."/>
            <person name="Grigoriev I.V."/>
            <person name="Henrissat B."/>
            <person name="Kues U."/>
            <person name="Berka R.M."/>
            <person name="Martinez A.T."/>
            <person name="Covert S.F."/>
            <person name="Blanchette R.A."/>
            <person name="Cullen D."/>
        </authorList>
    </citation>
    <scope>NUCLEOTIDE SEQUENCE [LARGE SCALE GENOMIC DNA]</scope>
    <source>
        <strain evidence="8 9">11061_1 CR5-6</strain>
    </source>
</reference>
<dbReference type="OrthoDB" id="2309723at2759"/>
<protein>
    <recommendedName>
        <fullName evidence="7">Xylanolytic transcriptional activator regulatory domain-containing protein</fullName>
    </recommendedName>
</protein>
<sequence>QKCDCAHPVCNQCVRFGRERDCEYSEKDQRSRTEILEETISNLQARVRELESGSGPASGRRAAPPASGPAEQRSFSARFGGAELRPDVVRLVQCHVLLAHYFFTDGQFREGRQHTADAVSLVLLHQLHKIRSPRGRDASKTHLVGVGVAHTAMPPPADLIEEGERTHAFWHVYILDKIWASLLGCPSLLVEDGSPATEIDTPWPLALDQYADVSRDSSAL</sequence>
<dbReference type="AlphaFoldDB" id="A0A0C3RYX5"/>
<evidence type="ECO:0000256" key="3">
    <source>
        <dbReference type="ARBA" id="ARBA00023015"/>
    </source>
</evidence>
<evidence type="ECO:0000256" key="4">
    <source>
        <dbReference type="ARBA" id="ARBA00023163"/>
    </source>
</evidence>
<dbReference type="HOGENOM" id="CLU_1258804_0_0_1"/>
<accession>A0A0C3RYX5</accession>
<evidence type="ECO:0000256" key="5">
    <source>
        <dbReference type="ARBA" id="ARBA00023242"/>
    </source>
</evidence>
<keyword evidence="5" id="KW-0539">Nucleus</keyword>
<feature type="region of interest" description="Disordered" evidence="6">
    <location>
        <begin position="49"/>
        <end position="73"/>
    </location>
</feature>
<dbReference type="GO" id="GO:0003677">
    <property type="term" value="F:DNA binding"/>
    <property type="evidence" value="ECO:0007669"/>
    <property type="project" value="InterPro"/>
</dbReference>
<dbReference type="GO" id="GO:0005634">
    <property type="term" value="C:nucleus"/>
    <property type="evidence" value="ECO:0007669"/>
    <property type="project" value="UniProtKB-SubCell"/>
</dbReference>
<evidence type="ECO:0000256" key="6">
    <source>
        <dbReference type="SAM" id="MobiDB-lite"/>
    </source>
</evidence>
<feature type="domain" description="Xylanolytic transcriptional activator regulatory" evidence="7">
    <location>
        <begin position="89"/>
        <end position="203"/>
    </location>
</feature>
<dbReference type="InterPro" id="IPR036864">
    <property type="entry name" value="Zn2-C6_fun-type_DNA-bd_sf"/>
</dbReference>
<evidence type="ECO:0000256" key="2">
    <source>
        <dbReference type="ARBA" id="ARBA00022723"/>
    </source>
</evidence>
<dbReference type="GO" id="GO:0000981">
    <property type="term" value="F:DNA-binding transcription factor activity, RNA polymerase II-specific"/>
    <property type="evidence" value="ECO:0007669"/>
    <property type="project" value="InterPro"/>
</dbReference>
<evidence type="ECO:0000256" key="1">
    <source>
        <dbReference type="ARBA" id="ARBA00004123"/>
    </source>
</evidence>
<organism evidence="8 9">
    <name type="scientific">Phlebiopsis gigantea (strain 11061_1 CR5-6)</name>
    <name type="common">White-rot fungus</name>
    <name type="synonym">Peniophora gigantea</name>
    <dbReference type="NCBI Taxonomy" id="745531"/>
    <lineage>
        <taxon>Eukaryota</taxon>
        <taxon>Fungi</taxon>
        <taxon>Dikarya</taxon>
        <taxon>Basidiomycota</taxon>
        <taxon>Agaricomycotina</taxon>
        <taxon>Agaricomycetes</taxon>
        <taxon>Polyporales</taxon>
        <taxon>Phanerochaetaceae</taxon>
        <taxon>Phlebiopsis</taxon>
    </lineage>
</organism>
<evidence type="ECO:0000313" key="9">
    <source>
        <dbReference type="Proteomes" id="UP000053257"/>
    </source>
</evidence>
<evidence type="ECO:0000313" key="8">
    <source>
        <dbReference type="EMBL" id="KIP07431.1"/>
    </source>
</evidence>
<dbReference type="PANTHER" id="PTHR47338">
    <property type="entry name" value="ZN(II)2CYS6 TRANSCRIPTION FACTOR (EUROFUNG)-RELATED"/>
    <property type="match status" value="1"/>
</dbReference>
<dbReference type="InterPro" id="IPR007219">
    <property type="entry name" value="XnlR_reg_dom"/>
</dbReference>
<evidence type="ECO:0000259" key="7">
    <source>
        <dbReference type="Pfam" id="PF04082"/>
    </source>
</evidence>
<name>A0A0C3RYX5_PHLG1</name>
<gene>
    <name evidence="8" type="ORF">PHLGIDRAFT_71064</name>
</gene>
<dbReference type="GO" id="GO:0008270">
    <property type="term" value="F:zinc ion binding"/>
    <property type="evidence" value="ECO:0007669"/>
    <property type="project" value="InterPro"/>
</dbReference>
<dbReference type="CDD" id="cd12148">
    <property type="entry name" value="fungal_TF_MHR"/>
    <property type="match status" value="1"/>
</dbReference>
<proteinExistence type="predicted"/>
<dbReference type="Proteomes" id="UP000053257">
    <property type="component" value="Unassembled WGS sequence"/>
</dbReference>
<feature type="non-terminal residue" evidence="8">
    <location>
        <position position="1"/>
    </location>
</feature>
<dbReference type="EMBL" id="KN840497">
    <property type="protein sequence ID" value="KIP07431.1"/>
    <property type="molecule type" value="Genomic_DNA"/>
</dbReference>
<dbReference type="InterPro" id="IPR050815">
    <property type="entry name" value="TF_fung"/>
</dbReference>
<feature type="compositionally biased region" description="Low complexity" evidence="6">
    <location>
        <begin position="52"/>
        <end position="70"/>
    </location>
</feature>
<dbReference type="GO" id="GO:0006351">
    <property type="term" value="P:DNA-templated transcription"/>
    <property type="evidence" value="ECO:0007669"/>
    <property type="project" value="InterPro"/>
</dbReference>
<dbReference type="Gene3D" id="4.10.240.10">
    <property type="entry name" value="Zn(2)-C6 fungal-type DNA-binding domain"/>
    <property type="match status" value="1"/>
</dbReference>
<dbReference type="Pfam" id="PF04082">
    <property type="entry name" value="Fungal_trans"/>
    <property type="match status" value="1"/>
</dbReference>